<dbReference type="AlphaFoldDB" id="A0A9R1CUE1"/>
<evidence type="ECO:0000313" key="2">
    <source>
        <dbReference type="EMBL" id="MCQ4334215.1"/>
    </source>
</evidence>
<name>A0A9R1CUE1_9EURY</name>
<proteinExistence type="predicted"/>
<sequence length="90" mass="9940">MFLDELETPIGVDELAEAITVLETGKKRYELGAQDRKSVYVALIQVHLDTLDDLGAVVYDDQSKRVWPTGATAPLVSIIRYLQSVCDADS</sequence>
<feature type="domain" description="DUF7344" evidence="1">
    <location>
        <begin position="7"/>
        <end position="66"/>
    </location>
</feature>
<dbReference type="Pfam" id="PF24035">
    <property type="entry name" value="DUF7344"/>
    <property type="match status" value="1"/>
</dbReference>
<accession>A0A9R1CUE1</accession>
<protein>
    <recommendedName>
        <fullName evidence="1">DUF7344 domain-containing protein</fullName>
    </recommendedName>
</protein>
<evidence type="ECO:0000313" key="3">
    <source>
        <dbReference type="Proteomes" id="UP001139494"/>
    </source>
</evidence>
<keyword evidence="3" id="KW-1185">Reference proteome</keyword>
<evidence type="ECO:0000259" key="1">
    <source>
        <dbReference type="Pfam" id="PF24035"/>
    </source>
</evidence>
<reference evidence="2" key="1">
    <citation type="journal article" date="2023" name="Front. Microbiol.">
        <title>Genomic-based phylogenetic and metabolic analyses of the genus Natronomonas, and description of Natronomonas aquatica sp. nov.</title>
        <authorList>
            <person name="Garcia-Roldan A."/>
            <person name="Duran-Viseras A."/>
            <person name="de la Haba R.R."/>
            <person name="Corral P."/>
            <person name="Sanchez-Porro C."/>
            <person name="Ventosa A."/>
        </authorList>
    </citation>
    <scope>NUCLEOTIDE SEQUENCE</scope>
    <source>
        <strain evidence="2">F2-12</strain>
    </source>
</reference>
<organism evidence="2 3">
    <name type="scientific">Natronomonas aquatica</name>
    <dbReference type="NCBI Taxonomy" id="2841590"/>
    <lineage>
        <taxon>Archaea</taxon>
        <taxon>Methanobacteriati</taxon>
        <taxon>Methanobacteriota</taxon>
        <taxon>Stenosarchaea group</taxon>
        <taxon>Halobacteria</taxon>
        <taxon>Halobacteriales</taxon>
        <taxon>Natronomonadaceae</taxon>
        <taxon>Natronomonas</taxon>
    </lineage>
</organism>
<dbReference type="EMBL" id="JAHLKM010000019">
    <property type="protein sequence ID" value="MCQ4334215.1"/>
    <property type="molecule type" value="Genomic_DNA"/>
</dbReference>
<dbReference type="InterPro" id="IPR055768">
    <property type="entry name" value="DUF7344"/>
</dbReference>
<dbReference type="Proteomes" id="UP001139494">
    <property type="component" value="Unassembled WGS sequence"/>
</dbReference>
<comment type="caution">
    <text evidence="2">The sequence shown here is derived from an EMBL/GenBank/DDBJ whole genome shotgun (WGS) entry which is preliminary data.</text>
</comment>
<gene>
    <name evidence="2" type="ORF">KM295_12150</name>
</gene>